<proteinExistence type="predicted"/>
<gene>
    <name evidence="2" type="ORF">HSR122_1279</name>
</gene>
<dbReference type="Proteomes" id="UP000662973">
    <property type="component" value="Chromosome"/>
</dbReference>
<keyword evidence="1" id="KW-0812">Transmembrane</keyword>
<reference evidence="2 3" key="1">
    <citation type="submission" date="2020-11" db="EMBL/GenBank/DDBJ databases">
        <title>Carbohydrate-dependent, anaerobic sulfur respiration: A novel catabolism in halophilic archaea.</title>
        <authorList>
            <person name="Sorokin D.Y."/>
            <person name="Messina E."/>
            <person name="Smedile F."/>
            <person name="La Cono V."/>
            <person name="Hallsworth J.E."/>
            <person name="Yakimov M.M."/>
        </authorList>
    </citation>
    <scope>NUCLEOTIDE SEQUENCE [LARGE SCALE GENOMIC DNA]</scope>
    <source>
        <strain evidence="2 3">HSR12-2</strain>
    </source>
</reference>
<dbReference type="AlphaFoldDB" id="A0A897N7I6"/>
<dbReference type="EMBL" id="CP064788">
    <property type="protein sequence ID" value="QSG08677.1"/>
    <property type="molecule type" value="Genomic_DNA"/>
</dbReference>
<protein>
    <submittedName>
        <fullName evidence="2">Uncharacterized protein</fullName>
    </submittedName>
</protein>
<keyword evidence="3" id="KW-1185">Reference proteome</keyword>
<organism evidence="2 3">
    <name type="scientific">Halapricum desulfuricans</name>
    <dbReference type="NCBI Taxonomy" id="2841257"/>
    <lineage>
        <taxon>Archaea</taxon>
        <taxon>Methanobacteriati</taxon>
        <taxon>Methanobacteriota</taxon>
        <taxon>Stenosarchaea group</taxon>
        <taxon>Halobacteria</taxon>
        <taxon>Halobacteriales</taxon>
        <taxon>Haloarculaceae</taxon>
        <taxon>Halapricum</taxon>
    </lineage>
</organism>
<dbReference type="KEGG" id="hds:HSR122_1279"/>
<keyword evidence="1" id="KW-0472">Membrane</keyword>
<evidence type="ECO:0000313" key="2">
    <source>
        <dbReference type="EMBL" id="QSG08677.1"/>
    </source>
</evidence>
<feature type="transmembrane region" description="Helical" evidence="1">
    <location>
        <begin position="21"/>
        <end position="38"/>
    </location>
</feature>
<sequence length="41" mass="4651">MTVRGERLYLGRPSSRLMSTKAKLLIALVALVLVYKFVVKE</sequence>
<name>A0A897N7I6_9EURY</name>
<evidence type="ECO:0000256" key="1">
    <source>
        <dbReference type="SAM" id="Phobius"/>
    </source>
</evidence>
<keyword evidence="1" id="KW-1133">Transmembrane helix</keyword>
<accession>A0A897N7I6</accession>
<evidence type="ECO:0000313" key="3">
    <source>
        <dbReference type="Proteomes" id="UP000662973"/>
    </source>
</evidence>